<evidence type="ECO:0000313" key="6">
    <source>
        <dbReference type="EMBL" id="MEL0612726.1"/>
    </source>
</evidence>
<dbReference type="Proteomes" id="UP001379949">
    <property type="component" value="Unassembled WGS sequence"/>
</dbReference>
<organism evidence="6 7">
    <name type="scientific">Marinomonas arenicola</name>
    <dbReference type="NCBI Taxonomy" id="569601"/>
    <lineage>
        <taxon>Bacteria</taxon>
        <taxon>Pseudomonadati</taxon>
        <taxon>Pseudomonadota</taxon>
        <taxon>Gammaproteobacteria</taxon>
        <taxon>Oceanospirillales</taxon>
        <taxon>Oceanospirillaceae</taxon>
        <taxon>Marinomonas</taxon>
    </lineage>
</organism>
<keyword evidence="6" id="KW-0560">Oxidoreductase</keyword>
<evidence type="ECO:0000256" key="1">
    <source>
        <dbReference type="ARBA" id="ARBA00001917"/>
    </source>
</evidence>
<proteinExistence type="inferred from homology"/>
<comment type="caution">
    <text evidence="6">The sequence shown here is derived from an EMBL/GenBank/DDBJ whole genome shotgun (WGS) entry which is preliminary data.</text>
</comment>
<dbReference type="RefSeq" id="WP_341563952.1">
    <property type="nucleotide sequence ID" value="NZ_JBAKAQ010000003.1"/>
</dbReference>
<dbReference type="EMBL" id="JBAKAR010000003">
    <property type="protein sequence ID" value="MEL0612726.1"/>
    <property type="molecule type" value="Genomic_DNA"/>
</dbReference>
<evidence type="ECO:0000256" key="2">
    <source>
        <dbReference type="ARBA" id="ARBA00022630"/>
    </source>
</evidence>
<evidence type="ECO:0000259" key="5">
    <source>
        <dbReference type="SMART" id="SM00903"/>
    </source>
</evidence>
<dbReference type="EC" id="1.5.1.-" evidence="6"/>
<evidence type="ECO:0000256" key="4">
    <source>
        <dbReference type="ARBA" id="ARBA00038054"/>
    </source>
</evidence>
<dbReference type="Pfam" id="PF01613">
    <property type="entry name" value="Flavin_Reduct"/>
    <property type="match status" value="1"/>
</dbReference>
<evidence type="ECO:0000256" key="3">
    <source>
        <dbReference type="ARBA" id="ARBA00022643"/>
    </source>
</evidence>
<dbReference type="InterPro" id="IPR012349">
    <property type="entry name" value="Split_barrel_FMN-bd"/>
</dbReference>
<accession>A0ABU9G2L4</accession>
<dbReference type="GO" id="GO:0016491">
    <property type="term" value="F:oxidoreductase activity"/>
    <property type="evidence" value="ECO:0007669"/>
    <property type="project" value="UniProtKB-KW"/>
</dbReference>
<dbReference type="SUPFAM" id="SSF50475">
    <property type="entry name" value="FMN-binding split barrel"/>
    <property type="match status" value="1"/>
</dbReference>
<keyword evidence="2" id="KW-0285">Flavoprotein</keyword>
<name>A0ABU9G2L4_9GAMM</name>
<dbReference type="InterPro" id="IPR002563">
    <property type="entry name" value="Flavin_Rdtase-like_dom"/>
</dbReference>
<feature type="domain" description="Flavin reductase like" evidence="5">
    <location>
        <begin position="19"/>
        <end position="173"/>
    </location>
</feature>
<gene>
    <name evidence="6" type="ORF">V6242_06180</name>
</gene>
<reference evidence="6 7" key="1">
    <citation type="submission" date="2024-02" db="EMBL/GenBank/DDBJ databases">
        <title>Bacteria isolated from the canopy kelp, Nereocystis luetkeana.</title>
        <authorList>
            <person name="Pfister C.A."/>
            <person name="Younker I.T."/>
            <person name="Light S.H."/>
        </authorList>
    </citation>
    <scope>NUCLEOTIDE SEQUENCE [LARGE SCALE GENOMIC DNA]</scope>
    <source>
        <strain evidence="6 7">TI.4.07</strain>
    </source>
</reference>
<keyword evidence="3" id="KW-0288">FMN</keyword>
<sequence length="202" mass="22446">MLFQFDQLSGADRYHLITQTVTPRPIAWIMTRNENQSYNLAPFSFFSAISPDPALLVVSIGNKTADLQKDTKHNLIREQECVLHIPSGEQIEAVNRSAATLAYGESELEDGGLTLVDFTPHLPRIAGAKVAMHCRLYEMHPIGTSSFSACYLEILSLHVDDDILKQENGRNIINNAQLNPLSRLGGNDYALIGQTLTIKRPE</sequence>
<comment type="cofactor">
    <cofactor evidence="1">
        <name>FMN</name>
        <dbReference type="ChEBI" id="CHEBI:58210"/>
    </cofactor>
</comment>
<evidence type="ECO:0000313" key="7">
    <source>
        <dbReference type="Proteomes" id="UP001379949"/>
    </source>
</evidence>
<protein>
    <submittedName>
        <fullName evidence="6">Flavin reductase family protein</fullName>
        <ecNumber evidence="6">1.5.1.-</ecNumber>
    </submittedName>
</protein>
<dbReference type="PANTHER" id="PTHR33798">
    <property type="entry name" value="FLAVOPROTEIN OXYGENASE"/>
    <property type="match status" value="1"/>
</dbReference>
<dbReference type="SMART" id="SM00903">
    <property type="entry name" value="Flavin_Reduct"/>
    <property type="match status" value="1"/>
</dbReference>
<dbReference type="PANTHER" id="PTHR33798:SF5">
    <property type="entry name" value="FLAVIN REDUCTASE LIKE DOMAIN-CONTAINING PROTEIN"/>
    <property type="match status" value="1"/>
</dbReference>
<comment type="similarity">
    <text evidence="4">Belongs to the flavoredoxin family.</text>
</comment>
<keyword evidence="7" id="KW-1185">Reference proteome</keyword>
<dbReference type="Gene3D" id="2.30.110.10">
    <property type="entry name" value="Electron Transport, Fmn-binding Protein, Chain A"/>
    <property type="match status" value="1"/>
</dbReference>